<feature type="compositionally biased region" description="Low complexity" evidence="1">
    <location>
        <begin position="160"/>
        <end position="171"/>
    </location>
</feature>
<dbReference type="GeneID" id="54999228"/>
<dbReference type="KEGG" id="vg:54999228"/>
<evidence type="ECO:0000256" key="1">
    <source>
        <dbReference type="SAM" id="MobiDB-lite"/>
    </source>
</evidence>
<keyword evidence="3" id="KW-1185">Reference proteome</keyword>
<evidence type="ECO:0000313" key="2">
    <source>
        <dbReference type="EMBL" id="AXQ63942.1"/>
    </source>
</evidence>
<sequence>MLWPDYFKSEQLARLSLHACRTYEGFWCFADDRGRMLYDPEELWGVVWLKRRKVDGVSIDDVEDHLNDLVGNGQLCQYHVGGERFLHVISWDEHQKINHPTQSKLPPCEEHQPLEWSTWWHDIDTATERWRSAEKRDRAARSDSGSSNGGLRENSRKTPSQSSSVQGSSVQAKGGGEVRQFVRPSQQRGIS</sequence>
<accession>A0A385DZA1</accession>
<organism evidence="2 3">
    <name type="scientific">Gordonia phage Horus</name>
    <dbReference type="NCBI Taxonomy" id="2301696"/>
    <lineage>
        <taxon>Viruses</taxon>
        <taxon>Duplodnaviria</taxon>
        <taxon>Heunggongvirae</taxon>
        <taxon>Uroviricota</taxon>
        <taxon>Caudoviricetes</taxon>
        <taxon>Langleyhallvirinae</taxon>
        <taxon>Horusvirus</taxon>
        <taxon>Horusvirus horus</taxon>
    </lineage>
</organism>
<feature type="region of interest" description="Disordered" evidence="1">
    <location>
        <begin position="131"/>
        <end position="191"/>
    </location>
</feature>
<evidence type="ECO:0008006" key="4">
    <source>
        <dbReference type="Google" id="ProtNLM"/>
    </source>
</evidence>
<reference evidence="2 3" key="1">
    <citation type="submission" date="2018-07" db="EMBL/GenBank/DDBJ databases">
        <authorList>
            <person name="Said P."/>
            <person name="Hotaki K."/>
            <person name="Hall J.T."/>
            <person name="Leadon S.A."/>
            <person name="Fogarty M.P."/>
            <person name="Warner M.H."/>
            <person name="Garlena R.A."/>
            <person name="Russell D.A."/>
            <person name="Pope W.H."/>
            <person name="Jacobs-Sera D."/>
            <person name="Hatfull G.F."/>
        </authorList>
    </citation>
    <scope>NUCLEOTIDE SEQUENCE [LARGE SCALE GENOMIC DNA]</scope>
</reference>
<dbReference type="EMBL" id="MH651176">
    <property type="protein sequence ID" value="AXQ63942.1"/>
    <property type="molecule type" value="Genomic_DNA"/>
</dbReference>
<proteinExistence type="predicted"/>
<evidence type="ECO:0000313" key="3">
    <source>
        <dbReference type="Proteomes" id="UP000262321"/>
    </source>
</evidence>
<name>A0A385DZA1_9CAUD</name>
<gene>
    <name evidence="2" type="primary">90</name>
    <name evidence="2" type="ORF">SEA_HORUS_90</name>
</gene>
<dbReference type="Proteomes" id="UP000262321">
    <property type="component" value="Segment"/>
</dbReference>
<dbReference type="RefSeq" id="YP_009808327.1">
    <property type="nucleotide sequence ID" value="NC_048039.1"/>
</dbReference>
<protein>
    <recommendedName>
        <fullName evidence="4">Helix-turn-helix DNA binding domain protein</fullName>
    </recommendedName>
</protein>
<feature type="compositionally biased region" description="Basic and acidic residues" evidence="1">
    <location>
        <begin position="131"/>
        <end position="141"/>
    </location>
</feature>